<dbReference type="GO" id="GO:0035082">
    <property type="term" value="P:axoneme assembly"/>
    <property type="evidence" value="ECO:0007669"/>
    <property type="project" value="InterPro"/>
</dbReference>
<feature type="region of interest" description="Disordered" evidence="2">
    <location>
        <begin position="925"/>
        <end position="978"/>
    </location>
</feature>
<feature type="compositionally biased region" description="Polar residues" evidence="2">
    <location>
        <begin position="951"/>
        <end position="963"/>
    </location>
</feature>
<organism evidence="3 4">
    <name type="scientific">Thalassiosira oceanica</name>
    <name type="common">Marine diatom</name>
    <dbReference type="NCBI Taxonomy" id="159749"/>
    <lineage>
        <taxon>Eukaryota</taxon>
        <taxon>Sar</taxon>
        <taxon>Stramenopiles</taxon>
        <taxon>Ochrophyta</taxon>
        <taxon>Bacillariophyta</taxon>
        <taxon>Coscinodiscophyceae</taxon>
        <taxon>Thalassiosirophycidae</taxon>
        <taxon>Thalassiosirales</taxon>
        <taxon>Thalassiosiraceae</taxon>
        <taxon>Thalassiosira</taxon>
    </lineage>
</organism>
<dbReference type="EMBL" id="AGNL01007478">
    <property type="protein sequence ID" value="EJK71237.1"/>
    <property type="molecule type" value="Genomic_DNA"/>
</dbReference>
<feature type="compositionally biased region" description="Basic and acidic residues" evidence="2">
    <location>
        <begin position="939"/>
        <end position="950"/>
    </location>
</feature>
<reference evidence="3 4" key="1">
    <citation type="journal article" date="2012" name="Genome Biol.">
        <title>Genome and low-iron response of an oceanic diatom adapted to chronic iron limitation.</title>
        <authorList>
            <person name="Lommer M."/>
            <person name="Specht M."/>
            <person name="Roy A.S."/>
            <person name="Kraemer L."/>
            <person name="Andreson R."/>
            <person name="Gutowska M.A."/>
            <person name="Wolf J."/>
            <person name="Bergner S.V."/>
            <person name="Schilhabel M.B."/>
            <person name="Klostermeier U.C."/>
            <person name="Beiko R.G."/>
            <person name="Rosenstiel P."/>
            <person name="Hippler M."/>
            <person name="Laroche J."/>
        </authorList>
    </citation>
    <scope>NUCLEOTIDE SEQUENCE [LARGE SCALE GENOMIC DNA]</scope>
    <source>
        <strain evidence="3 4">CCMP1005</strain>
    </source>
</reference>
<gene>
    <name evidence="3" type="ORF">THAOC_07342</name>
</gene>
<dbReference type="AlphaFoldDB" id="K0TKN5"/>
<keyword evidence="4" id="KW-1185">Reference proteome</keyword>
<feature type="coiled-coil region" evidence="1">
    <location>
        <begin position="837"/>
        <end position="871"/>
    </location>
</feature>
<protein>
    <submittedName>
        <fullName evidence="3">Uncharacterized protein</fullName>
    </submittedName>
</protein>
<name>K0TKN5_THAOC</name>
<feature type="compositionally biased region" description="Basic and acidic residues" evidence="2">
    <location>
        <begin position="965"/>
        <end position="974"/>
    </location>
</feature>
<feature type="coiled-coil region" evidence="1">
    <location>
        <begin position="368"/>
        <end position="395"/>
    </location>
</feature>
<evidence type="ECO:0000256" key="2">
    <source>
        <dbReference type="SAM" id="MobiDB-lite"/>
    </source>
</evidence>
<dbReference type="InterPro" id="IPR037386">
    <property type="entry name" value="CCDC40"/>
</dbReference>
<dbReference type="eggNOG" id="ENOG502QQ91">
    <property type="taxonomic scope" value="Eukaryota"/>
</dbReference>
<evidence type="ECO:0000313" key="3">
    <source>
        <dbReference type="EMBL" id="EJK71237.1"/>
    </source>
</evidence>
<feature type="coiled-coil region" evidence="1">
    <location>
        <begin position="470"/>
        <end position="574"/>
    </location>
</feature>
<sequence length="1105" mass="124939">MMGQHLQEVVCIFLYDESCSGKINWFHTLLNHALVAANTASVASLLRATAGPGIIGRDKGGPSISTPGIGTSMLGFSFDSLVPCTGVRRGLDHLVRRNGLDTRDERDRGGSEQAGAVRRRRRACFLRFRLRTDHDRRPRRRDRDGAGGVESLRLGRAKKGQGIVASPRILLRRSIQENGNDFLEDAEEGGGEEEEVRGSALDGVSNMMEGKEMERLRATLNEQLRQTRDRVKLELLEQKEALKQSEKSREDAGVRLHAAQSQLTALQTDLRSVDERYETVSEKREISQKKLAEIKAKHAARLDEAESLHKEATDRREELEALREKIRLTKQYNEEIKSEVAATRTMASKTKDDVKSRAKVKLEQDLYIDNLTRQATRLEDEIAATESQLAAQKEQSADADEMIRETSAAIDKLASEQKRLVQQVCDNPIRCGAWRSVQLTASVPVLFQWKSSVVALGRRDQALAVATKALKKIKDSNRELDHEDARLERDVESLRESNKQMELVRNRLDSEIVYTETTIGRVNDNIEVLSERFEALQESLKASVEEEKSLSLSITKIENEITALNNKGELLIRERHVLEAKISSMRHEQASMSKVAQTLAREEKAVLAKIHDTEIEKATIQNEMARLELDQLNVTQHNISLQQKRKEELAALSDVELKIEAQEAAISRTNDEIDKKTAKIAKLNRQYNTMVEGYEGEEPVGPLEATVKSLARDIEKESAEIRGLQKEWLLRQTELIKTISETNALQEKDGESSTRLKVLRHKSLRLIQEIHTNETSLKSILYKTKGLHTDMTLLNNLVQQNTRKRSEITSKMALDTLEFERSTKDLEQESLRIESQIADVRESHAKVEDDIRDTEAQIKALEYKISMQKQTQKELVSGKDAIEAKGMEKEIALMKKRLRTLVASQERLLRDMEMAIHKREDIAVKGRSTRRGGPGMTKGELDKRLHETSRRAQSLDSDVQSATEALEKTREEHNALSSALEEATAEYDTSKSALDALSNDVSAKEFALIRLRRTADLQNELLKRYQALEDGNVEPVKLSARQSFEIEKKLLRSKEKIESISVVIDGLALKFPHQEDVWDSLNALLLLENGDLDNGQENGNQDQLD</sequence>
<comment type="caution">
    <text evidence="3">The sequence shown here is derived from an EMBL/GenBank/DDBJ whole genome shotgun (WGS) entry which is preliminary data.</text>
</comment>
<dbReference type="PANTHER" id="PTHR16275:SF8">
    <property type="entry name" value="COILED-COIL DOMAIN-CONTAINING PROTEIN 40"/>
    <property type="match status" value="1"/>
</dbReference>
<accession>K0TKN5</accession>
<dbReference type="OrthoDB" id="188741at2759"/>
<dbReference type="OMA" id="YIVRHQY"/>
<dbReference type="GO" id="GO:0005737">
    <property type="term" value="C:cytoplasm"/>
    <property type="evidence" value="ECO:0007669"/>
    <property type="project" value="TreeGrafter"/>
</dbReference>
<feature type="coiled-coil region" evidence="1">
    <location>
        <begin position="210"/>
        <end position="339"/>
    </location>
</feature>
<dbReference type="PANTHER" id="PTHR16275">
    <property type="entry name" value="COILED-COIL DOMAIN-CONTAINING PROTEIN 40"/>
    <property type="match status" value="1"/>
</dbReference>
<proteinExistence type="predicted"/>
<evidence type="ECO:0000256" key="1">
    <source>
        <dbReference type="SAM" id="Coils"/>
    </source>
</evidence>
<feature type="coiled-coil region" evidence="1">
    <location>
        <begin position="610"/>
        <end position="727"/>
    </location>
</feature>
<evidence type="ECO:0000313" key="4">
    <source>
        <dbReference type="Proteomes" id="UP000266841"/>
    </source>
</evidence>
<keyword evidence="1" id="KW-0175">Coiled coil</keyword>
<dbReference type="Proteomes" id="UP000266841">
    <property type="component" value="Unassembled WGS sequence"/>
</dbReference>